<keyword evidence="6" id="KW-0238">DNA-binding</keyword>
<dbReference type="Gene3D" id="6.10.250.980">
    <property type="match status" value="1"/>
</dbReference>
<dbReference type="RefSeq" id="XP_007448036.1">
    <property type="nucleotide sequence ID" value="XM_007447974.1"/>
</dbReference>
<feature type="domain" description="Orange" evidence="12">
    <location>
        <begin position="125"/>
        <end position="157"/>
    </location>
</feature>
<dbReference type="InterPro" id="IPR036638">
    <property type="entry name" value="HLH_DNA-bd_sf"/>
</dbReference>
<dbReference type="GO" id="GO:0003677">
    <property type="term" value="F:DNA binding"/>
    <property type="evidence" value="ECO:0007669"/>
    <property type="project" value="UniProtKB-KW"/>
</dbReference>
<protein>
    <submittedName>
        <fullName evidence="14">Hairy/enhancer-of-split related with YRPW motif protein 2</fullName>
    </submittedName>
</protein>
<dbReference type="PANTHER" id="PTHR10985">
    <property type="entry name" value="BASIC HELIX-LOOP-HELIX TRANSCRIPTION FACTOR, HES-RELATED"/>
    <property type="match status" value="1"/>
</dbReference>
<dbReference type="Pfam" id="PF07527">
    <property type="entry name" value="Hairy_orange"/>
    <property type="match status" value="1"/>
</dbReference>
<dbReference type="AlphaFoldDB" id="A0A340WH62"/>
<dbReference type="GO" id="GO:0000981">
    <property type="term" value="F:DNA-binding transcription factor activity, RNA polymerase II-specific"/>
    <property type="evidence" value="ECO:0007669"/>
    <property type="project" value="UniProtKB-ARBA"/>
</dbReference>
<feature type="compositionally biased region" description="Polar residues" evidence="10">
    <location>
        <begin position="323"/>
        <end position="340"/>
    </location>
</feature>
<dbReference type="Proteomes" id="UP000265300">
    <property type="component" value="Unplaced"/>
</dbReference>
<comment type="similarity">
    <text evidence="9">Belongs to the HEY family.</text>
</comment>
<feature type="compositionally biased region" description="Polar residues" evidence="10">
    <location>
        <begin position="22"/>
        <end position="46"/>
    </location>
</feature>
<feature type="region of interest" description="Disordered" evidence="10">
    <location>
        <begin position="323"/>
        <end position="352"/>
    </location>
</feature>
<comment type="subcellular location">
    <subcellularLocation>
        <location evidence="1">Nucleus</location>
    </subcellularLocation>
</comment>
<dbReference type="KEGG" id="lve:103080810"/>
<keyword evidence="5" id="KW-0805">Transcription regulation</keyword>
<evidence type="ECO:0000259" key="11">
    <source>
        <dbReference type="PROSITE" id="PS50888"/>
    </source>
</evidence>
<dbReference type="PROSITE" id="PS51054">
    <property type="entry name" value="ORANGE"/>
    <property type="match status" value="1"/>
</dbReference>
<proteinExistence type="inferred from homology"/>
<dbReference type="PROSITE" id="PS50888">
    <property type="entry name" value="BHLH"/>
    <property type="match status" value="1"/>
</dbReference>
<evidence type="ECO:0000313" key="13">
    <source>
        <dbReference type="Proteomes" id="UP000265300"/>
    </source>
</evidence>
<evidence type="ECO:0000256" key="1">
    <source>
        <dbReference type="ARBA" id="ARBA00004123"/>
    </source>
</evidence>
<evidence type="ECO:0000256" key="7">
    <source>
        <dbReference type="ARBA" id="ARBA00023163"/>
    </source>
</evidence>
<dbReference type="FunCoup" id="A0A340WH62">
    <property type="interactions" value="134"/>
</dbReference>
<gene>
    <name evidence="14" type="primary">HEY2</name>
</gene>
<keyword evidence="8" id="KW-0539">Nucleus</keyword>
<feature type="domain" description="BHLH" evidence="11">
    <location>
        <begin position="48"/>
        <end position="103"/>
    </location>
</feature>
<dbReference type="OrthoDB" id="6371181at2759"/>
<dbReference type="CTD" id="23493"/>
<keyword evidence="3" id="KW-0678">Repressor</keyword>
<dbReference type="GeneID" id="103080810"/>
<evidence type="ECO:0000313" key="14">
    <source>
        <dbReference type="RefSeq" id="XP_007448036.1"/>
    </source>
</evidence>
<feature type="region of interest" description="Disordered" evidence="10">
    <location>
        <begin position="1"/>
        <end position="52"/>
    </location>
</feature>
<dbReference type="SUPFAM" id="SSF158457">
    <property type="entry name" value="Orange domain-like"/>
    <property type="match status" value="1"/>
</dbReference>
<dbReference type="InterPro" id="IPR003650">
    <property type="entry name" value="Orange_dom"/>
</dbReference>
<evidence type="ECO:0000256" key="2">
    <source>
        <dbReference type="ARBA" id="ARBA00022473"/>
    </source>
</evidence>
<dbReference type="CDD" id="cd18920">
    <property type="entry name" value="bHLH-O_HEY2"/>
    <property type="match status" value="1"/>
</dbReference>
<dbReference type="InterPro" id="IPR011598">
    <property type="entry name" value="bHLH_dom"/>
</dbReference>
<feature type="compositionally biased region" description="Acidic residues" evidence="10">
    <location>
        <begin position="8"/>
        <end position="18"/>
    </location>
</feature>
<dbReference type="GO" id="GO:0046983">
    <property type="term" value="F:protein dimerization activity"/>
    <property type="evidence" value="ECO:0007669"/>
    <property type="project" value="InterPro"/>
</dbReference>
<evidence type="ECO:0000256" key="9">
    <source>
        <dbReference type="ARBA" id="ARBA00038262"/>
    </source>
</evidence>
<dbReference type="Pfam" id="PF00010">
    <property type="entry name" value="HLH"/>
    <property type="match status" value="1"/>
</dbReference>
<dbReference type="GO" id="GO:0072359">
    <property type="term" value="P:circulatory system development"/>
    <property type="evidence" value="ECO:0007669"/>
    <property type="project" value="UniProtKB-ARBA"/>
</dbReference>
<keyword evidence="4" id="KW-0914">Notch signaling pathway</keyword>
<reference evidence="14" key="1">
    <citation type="submission" date="2025-08" db="UniProtKB">
        <authorList>
            <consortium name="RefSeq"/>
        </authorList>
    </citation>
    <scope>IDENTIFICATION</scope>
</reference>
<dbReference type="STRING" id="118797.A0A340WH62"/>
<sequence>MKRPCEETTSESDMDETIDVGSENNYSGQSTSSVIRSNSPTTTSQIMARKKRRGIIEKRRRDRINNSLSELRRLVPTAFEKQGSAKLEKAEILQMTVDHLKMLQATGGKGYFDAHALAMDFMSIGFRECLTEVARYLSSVEGLDSSDPLRVRLVSHLSTCASQREAAAMTSSLAHHHHPLHPHHWAAAFHHLPAALLQPSGLHTSEPTPCRLSTTSEVPPAHGSTLLTATFAHADSALRMPSTGSVAPCVPPLSTSLLSLSATVHAAAAAALLSLSATVHAAAAAATAAAHSFPLSFAGAFPMLPPNAAAAVAAATAISPPLSVSATSSPQQTSSGTNSKPYRPWGTEVGAF</sequence>
<evidence type="ECO:0000256" key="6">
    <source>
        <dbReference type="ARBA" id="ARBA00023125"/>
    </source>
</evidence>
<accession>A0A340WH62</accession>
<evidence type="ECO:0000256" key="4">
    <source>
        <dbReference type="ARBA" id="ARBA00022976"/>
    </source>
</evidence>
<dbReference type="InterPro" id="IPR050370">
    <property type="entry name" value="HES_HEY"/>
</dbReference>
<dbReference type="GO" id="GO:0009653">
    <property type="term" value="P:anatomical structure morphogenesis"/>
    <property type="evidence" value="ECO:0007669"/>
    <property type="project" value="UniProtKB-ARBA"/>
</dbReference>
<dbReference type="GO" id="GO:0005634">
    <property type="term" value="C:nucleus"/>
    <property type="evidence" value="ECO:0007669"/>
    <property type="project" value="UniProtKB-SubCell"/>
</dbReference>
<dbReference type="GO" id="GO:0007219">
    <property type="term" value="P:Notch signaling pathway"/>
    <property type="evidence" value="ECO:0007669"/>
    <property type="project" value="UniProtKB-KW"/>
</dbReference>
<keyword evidence="2" id="KW-0217">Developmental protein</keyword>
<evidence type="ECO:0000256" key="3">
    <source>
        <dbReference type="ARBA" id="ARBA00022491"/>
    </source>
</evidence>
<dbReference type="GO" id="GO:0000122">
    <property type="term" value="P:negative regulation of transcription by RNA polymerase II"/>
    <property type="evidence" value="ECO:0007669"/>
    <property type="project" value="UniProtKB-ARBA"/>
</dbReference>
<keyword evidence="7" id="KW-0804">Transcription</keyword>
<dbReference type="SMART" id="SM00353">
    <property type="entry name" value="HLH"/>
    <property type="match status" value="1"/>
</dbReference>
<evidence type="ECO:0000256" key="5">
    <source>
        <dbReference type="ARBA" id="ARBA00023015"/>
    </source>
</evidence>
<organism evidence="13 14">
    <name type="scientific">Lipotes vexillifer</name>
    <name type="common">Yangtze river dolphin</name>
    <dbReference type="NCBI Taxonomy" id="118797"/>
    <lineage>
        <taxon>Eukaryota</taxon>
        <taxon>Metazoa</taxon>
        <taxon>Chordata</taxon>
        <taxon>Craniata</taxon>
        <taxon>Vertebrata</taxon>
        <taxon>Euteleostomi</taxon>
        <taxon>Mammalia</taxon>
        <taxon>Eutheria</taxon>
        <taxon>Laurasiatheria</taxon>
        <taxon>Artiodactyla</taxon>
        <taxon>Whippomorpha</taxon>
        <taxon>Cetacea</taxon>
        <taxon>Odontoceti</taxon>
        <taxon>Lipotidae</taxon>
        <taxon>Lipotes</taxon>
    </lineage>
</organism>
<dbReference type="SMART" id="SM00511">
    <property type="entry name" value="ORANGE"/>
    <property type="match status" value="1"/>
</dbReference>
<dbReference type="Gene3D" id="4.10.280.10">
    <property type="entry name" value="Helix-loop-helix DNA-binding domain"/>
    <property type="match status" value="1"/>
</dbReference>
<dbReference type="InParanoid" id="A0A340WH62"/>
<dbReference type="FunFam" id="4.10.280.10:FF:000012">
    <property type="entry name" value="hairy/enhancer-of-split related with YRPW motif protein 1"/>
    <property type="match status" value="1"/>
</dbReference>
<name>A0A340WH62_LIPVE</name>
<evidence type="ECO:0000256" key="10">
    <source>
        <dbReference type="SAM" id="MobiDB-lite"/>
    </source>
</evidence>
<keyword evidence="13" id="KW-1185">Reference proteome</keyword>
<evidence type="ECO:0000259" key="12">
    <source>
        <dbReference type="PROSITE" id="PS51054"/>
    </source>
</evidence>
<dbReference type="SUPFAM" id="SSF47459">
    <property type="entry name" value="HLH, helix-loop-helix DNA-binding domain"/>
    <property type="match status" value="1"/>
</dbReference>
<evidence type="ECO:0000256" key="8">
    <source>
        <dbReference type="ARBA" id="ARBA00023242"/>
    </source>
</evidence>